<gene>
    <name evidence="1" type="ORF">CPT03_13995</name>
</gene>
<reference evidence="1 2" key="1">
    <citation type="submission" date="2017-10" db="EMBL/GenBank/DDBJ databases">
        <title>Whole genome of Pedobacter ginsengisoli T01R-27 isolated from tomato rhizosphere.</title>
        <authorList>
            <person name="Weon H.-Y."/>
            <person name="Lee S.A."/>
            <person name="Sang M.K."/>
            <person name="Song J."/>
        </authorList>
    </citation>
    <scope>NUCLEOTIDE SEQUENCE [LARGE SCALE GENOMIC DNA]</scope>
    <source>
        <strain evidence="1 2">T01R-27</strain>
    </source>
</reference>
<dbReference type="Pfam" id="PF17170">
    <property type="entry name" value="DUF5128"/>
    <property type="match status" value="1"/>
</dbReference>
<protein>
    <recommendedName>
        <fullName evidence="3">6-bladed beta-propeller</fullName>
    </recommendedName>
</protein>
<proteinExistence type="predicted"/>
<dbReference type="SUPFAM" id="SSF101898">
    <property type="entry name" value="NHL repeat"/>
    <property type="match status" value="1"/>
</dbReference>
<dbReference type="AlphaFoldDB" id="A0A2D1U7G5"/>
<sequence>MSMKHFLLFLLFILFISCSQEKKKEEFNFPITKIKINPVDDQKAYIEDIADSIYYVSLKAEKDFSIKHISNFFVTDSLIIIADRSQSTVFLFDKEGKPKIKINHLGDQPGDYANLTNIIYDEYQHRIELLDLSLNKIFRYDLNGKSAGILDIVGSRYFGLTFAKTKDMYVSEILNNNKNLRRLRLYKERDGMLTYHSQELFFPPLIKELDLGFSHQFDNYKDTVYYYPLLDNKIYTVNIDEVKPVFQIEVPSKNQIGFEINSAKPAKDHFDYWKKMESAEVMYDNNSLFVTDNWVSFRYNFKSKADPRNAFFSKKTGKTLQFTELCSKKDPMLHSRNKISGKLGDYFVTIVPFKNEAIPQSKPATDNHIVFKLMYFRLKENQQLRNYESE</sequence>
<dbReference type="EMBL" id="CP024091">
    <property type="protein sequence ID" value="ATP57504.1"/>
    <property type="molecule type" value="Genomic_DNA"/>
</dbReference>
<evidence type="ECO:0000313" key="2">
    <source>
        <dbReference type="Proteomes" id="UP000223749"/>
    </source>
</evidence>
<organism evidence="1 2">
    <name type="scientific">Pedobacter ginsengisoli</name>
    <dbReference type="NCBI Taxonomy" id="363852"/>
    <lineage>
        <taxon>Bacteria</taxon>
        <taxon>Pseudomonadati</taxon>
        <taxon>Bacteroidota</taxon>
        <taxon>Sphingobacteriia</taxon>
        <taxon>Sphingobacteriales</taxon>
        <taxon>Sphingobacteriaceae</taxon>
        <taxon>Pedobacter</taxon>
    </lineage>
</organism>
<dbReference type="Proteomes" id="UP000223749">
    <property type="component" value="Chromosome"/>
</dbReference>
<accession>A0A2D1U7G5</accession>
<evidence type="ECO:0008006" key="3">
    <source>
        <dbReference type="Google" id="ProtNLM"/>
    </source>
</evidence>
<name>A0A2D1U7G5_9SPHI</name>
<dbReference type="KEGG" id="pgs:CPT03_13995"/>
<keyword evidence="2" id="KW-1185">Reference proteome</keyword>
<dbReference type="PROSITE" id="PS51257">
    <property type="entry name" value="PROKAR_LIPOPROTEIN"/>
    <property type="match status" value="1"/>
</dbReference>
<evidence type="ECO:0000313" key="1">
    <source>
        <dbReference type="EMBL" id="ATP57504.1"/>
    </source>
</evidence>